<keyword evidence="1" id="KW-0808">Transferase</keyword>
<dbReference type="AlphaFoldDB" id="K8XTZ6"/>
<comment type="caution">
    <text evidence="3">The sequence shown here is derived from an EMBL/GenBank/DDBJ whole genome shotgun (WGS) entry which is preliminary data.</text>
</comment>
<evidence type="ECO:0000313" key="4">
    <source>
        <dbReference type="Proteomes" id="UP000005951"/>
    </source>
</evidence>
<evidence type="ECO:0000256" key="1">
    <source>
        <dbReference type="ARBA" id="ARBA00022679"/>
    </source>
</evidence>
<evidence type="ECO:0000313" key="3">
    <source>
        <dbReference type="EMBL" id="EKT81622.1"/>
    </source>
</evidence>
<proteinExistence type="predicted"/>
<dbReference type="PANTHER" id="PTHR48207">
    <property type="entry name" value="SUCCINATE--HYDROXYMETHYLGLUTARATE COA-TRANSFERASE"/>
    <property type="match status" value="1"/>
</dbReference>
<evidence type="ECO:0000256" key="2">
    <source>
        <dbReference type="SAM" id="MobiDB-lite"/>
    </source>
</evidence>
<dbReference type="InterPro" id="IPR003673">
    <property type="entry name" value="CoA-Trfase_fam_III"/>
</dbReference>
<dbReference type="InterPro" id="IPR023606">
    <property type="entry name" value="CoA-Trfase_III_dom_1_sf"/>
</dbReference>
<dbReference type="EMBL" id="AJYC02000053">
    <property type="protein sequence ID" value="EKT81622.1"/>
    <property type="molecule type" value="Genomic_DNA"/>
</dbReference>
<dbReference type="Gene3D" id="3.30.1540.10">
    <property type="entry name" value="formyl-coa transferase, domain 3"/>
    <property type="match status" value="1"/>
</dbReference>
<dbReference type="Gene3D" id="3.40.50.10540">
    <property type="entry name" value="Crotonobetainyl-coa:carnitine coa-transferase, domain 1"/>
    <property type="match status" value="1"/>
</dbReference>
<dbReference type="RefSeq" id="WP_005257622.1">
    <property type="nucleotide sequence ID" value="NZ_AJYC02000053.1"/>
</dbReference>
<dbReference type="Pfam" id="PF02515">
    <property type="entry name" value="CoA_transf_3"/>
    <property type="match status" value="1"/>
</dbReference>
<feature type="region of interest" description="Disordered" evidence="2">
    <location>
        <begin position="385"/>
        <end position="412"/>
    </location>
</feature>
<feature type="compositionally biased region" description="Polar residues" evidence="2">
    <location>
        <begin position="397"/>
        <end position="412"/>
    </location>
</feature>
<reference evidence="3 4" key="1">
    <citation type="journal article" date="2013" name="Genome Announc.">
        <title>Draft Genome Sequence of Rhodococcus opacus Strain M213 Shows a Diverse Catabolic Potential.</title>
        <authorList>
            <person name="Pathak A."/>
            <person name="Green S.J."/>
            <person name="Ogram A."/>
            <person name="Chauhan A."/>
        </authorList>
    </citation>
    <scope>NUCLEOTIDE SEQUENCE [LARGE SCALE GENOMIC DNA]</scope>
    <source>
        <strain evidence="3 4">M213</strain>
    </source>
</reference>
<dbReference type="GO" id="GO:0008410">
    <property type="term" value="F:CoA-transferase activity"/>
    <property type="evidence" value="ECO:0007669"/>
    <property type="project" value="TreeGrafter"/>
</dbReference>
<dbReference type="InterPro" id="IPR044855">
    <property type="entry name" value="CoA-Trfase_III_dom3_sf"/>
</dbReference>
<dbReference type="Proteomes" id="UP000005951">
    <property type="component" value="Unassembled WGS sequence"/>
</dbReference>
<dbReference type="PANTHER" id="PTHR48207:SF3">
    <property type="entry name" value="SUCCINATE--HYDROXYMETHYLGLUTARATE COA-TRANSFERASE"/>
    <property type="match status" value="1"/>
</dbReference>
<gene>
    <name evidence="3" type="ORF">WSS_A16461</name>
</gene>
<dbReference type="InterPro" id="IPR050483">
    <property type="entry name" value="CoA-transferase_III_domain"/>
</dbReference>
<dbReference type="SUPFAM" id="SSF89796">
    <property type="entry name" value="CoA-transferase family III (CaiB/BaiF)"/>
    <property type="match status" value="1"/>
</dbReference>
<organism evidence="3 4">
    <name type="scientific">Rhodococcus opacus M213</name>
    <dbReference type="NCBI Taxonomy" id="1129896"/>
    <lineage>
        <taxon>Bacteria</taxon>
        <taxon>Bacillati</taxon>
        <taxon>Actinomycetota</taxon>
        <taxon>Actinomycetes</taxon>
        <taxon>Mycobacteriales</taxon>
        <taxon>Nocardiaceae</taxon>
        <taxon>Rhodococcus</taxon>
    </lineage>
</organism>
<protein>
    <submittedName>
        <fullName evidence="3">L-carnitine dehydratase/bile acid-inducible protein F</fullName>
    </submittedName>
</protein>
<accession>K8XTZ6</accession>
<name>K8XTZ6_RHOOP</name>
<sequence>MTGPLDGVRVVDLTHALAGPYCTMLLADLGADVLKVESPSGDLSRKAGPYPADDSTRSFGGYFQSVNRGKRSVVLDLKTADGAATLRTLAADADVLVENFTPGVMERLGLSYESLAADNPRLVYAALRGFGDPRSGESPYQSWPAFDVVIQAMAGILGITGTEDGTPIKVGPGVADIFPGTMLAVGITSALYEARGSGTGQFVDIAMYDAVMSLCERIVYQHSYTGAVPKPEGNKHPLLSPFDILPATDGWIAIAAPNDNRWRRLCELIDRPDLAADPAFATNDLRVASRGAVYDALAGWARSRSKEEILAHLGGQVPVGAVRDAAEIMADPHVAAREMALTLDHPGSTQSFVVAGQPLKFSRTPAVPTTRAPLLDEHGPQIRAAHEHGKDRAGQGFTPSTASVLIHNTPSG</sequence>